<proteinExistence type="predicted"/>
<evidence type="ECO:0000313" key="2">
    <source>
        <dbReference type="Proteomes" id="UP001152320"/>
    </source>
</evidence>
<dbReference type="EMBL" id="JAIZAY010000012">
    <property type="protein sequence ID" value="KAJ8032273.1"/>
    <property type="molecule type" value="Genomic_DNA"/>
</dbReference>
<dbReference type="InterPro" id="IPR052436">
    <property type="entry name" value="LTO1_adapter"/>
</dbReference>
<dbReference type="OrthoDB" id="48036at2759"/>
<organism evidence="1 2">
    <name type="scientific">Holothuria leucospilota</name>
    <name type="common">Black long sea cucumber</name>
    <name type="synonym">Mertensiothuria leucospilota</name>
    <dbReference type="NCBI Taxonomy" id="206669"/>
    <lineage>
        <taxon>Eukaryota</taxon>
        <taxon>Metazoa</taxon>
        <taxon>Echinodermata</taxon>
        <taxon>Eleutherozoa</taxon>
        <taxon>Echinozoa</taxon>
        <taxon>Holothuroidea</taxon>
        <taxon>Aspidochirotacea</taxon>
        <taxon>Aspidochirotida</taxon>
        <taxon>Holothuriidae</taxon>
        <taxon>Holothuria</taxon>
    </lineage>
</organism>
<comment type="caution">
    <text evidence="1">The sequence shown here is derived from an EMBL/GenBank/DDBJ whole genome shotgun (WGS) entry which is preliminary data.</text>
</comment>
<dbReference type="PANTHER" id="PTHR28532:SF1">
    <property type="entry name" value="ORAL CANCER OVEREXPRESSED 1"/>
    <property type="match status" value="1"/>
</dbReference>
<gene>
    <name evidence="1" type="ORF">HOLleu_25759</name>
</gene>
<evidence type="ECO:0000313" key="1">
    <source>
        <dbReference type="EMBL" id="KAJ8032273.1"/>
    </source>
</evidence>
<sequence length="149" mass="16744">MTSRTMEGKEDFLGEIFMAEDRIHKEGYTEGYGVGSKTGFTEGQVTGLQKGTQTGHEIGFYKGCVAAWKVVMEKENITGKEKKLKALSSLDTLLTEFNVCDISSEEYWEQITKIRAKFKQVKYLELGVKYSDGCTLHGEIVSHFHLEAS</sequence>
<dbReference type="Proteomes" id="UP001152320">
    <property type="component" value="Chromosome 12"/>
</dbReference>
<accession>A0A9Q1BTA0</accession>
<name>A0A9Q1BTA0_HOLLE</name>
<keyword evidence="2" id="KW-1185">Reference proteome</keyword>
<dbReference type="AlphaFoldDB" id="A0A9Q1BTA0"/>
<reference evidence="1" key="1">
    <citation type="submission" date="2021-10" db="EMBL/GenBank/DDBJ databases">
        <title>Tropical sea cucumber genome reveals ecological adaptation and Cuvierian tubules defense mechanism.</title>
        <authorList>
            <person name="Chen T."/>
        </authorList>
    </citation>
    <scope>NUCLEOTIDE SEQUENCE</scope>
    <source>
        <strain evidence="1">Nanhai2018</strain>
        <tissue evidence="1">Muscle</tissue>
    </source>
</reference>
<protein>
    <submittedName>
        <fullName evidence="1">Oral cancer-overexpressed protein 1</fullName>
    </submittedName>
</protein>
<dbReference type="PANTHER" id="PTHR28532">
    <property type="entry name" value="GEO13458P1"/>
    <property type="match status" value="1"/>
</dbReference>